<keyword evidence="2" id="KW-0808">Transferase</keyword>
<dbReference type="EMBL" id="JACSRA010000005">
    <property type="protein sequence ID" value="MBD7910596.1"/>
    <property type="molecule type" value="Genomic_DNA"/>
</dbReference>
<dbReference type="PANTHER" id="PTHR44068">
    <property type="entry name" value="ZGC:194242"/>
    <property type="match status" value="1"/>
</dbReference>
<accession>A0ABR8PR00</accession>
<gene>
    <name evidence="2" type="ORF">H9661_04400</name>
</gene>
<dbReference type="GO" id="GO:0008168">
    <property type="term" value="F:methyltransferase activity"/>
    <property type="evidence" value="ECO:0007669"/>
    <property type="project" value="UniProtKB-KW"/>
</dbReference>
<dbReference type="GO" id="GO:0032259">
    <property type="term" value="P:methylation"/>
    <property type="evidence" value="ECO:0007669"/>
    <property type="project" value="UniProtKB-KW"/>
</dbReference>
<dbReference type="Proteomes" id="UP000627781">
    <property type="component" value="Unassembled WGS sequence"/>
</dbReference>
<dbReference type="RefSeq" id="WP_191767800.1">
    <property type="nucleotide sequence ID" value="NZ_JACSRA010000005.1"/>
</dbReference>
<dbReference type="SUPFAM" id="SSF53335">
    <property type="entry name" value="S-adenosyl-L-methionine-dependent methyltransferases"/>
    <property type="match status" value="1"/>
</dbReference>
<keyword evidence="3" id="KW-1185">Reference proteome</keyword>
<proteinExistence type="predicted"/>
<dbReference type="CDD" id="cd02440">
    <property type="entry name" value="AdoMet_MTases"/>
    <property type="match status" value="1"/>
</dbReference>
<dbReference type="InterPro" id="IPR029063">
    <property type="entry name" value="SAM-dependent_MTases_sf"/>
</dbReference>
<organism evidence="2 3">
    <name type="scientific">Clostridium cibarium</name>
    <dbReference type="NCBI Taxonomy" id="2762247"/>
    <lineage>
        <taxon>Bacteria</taxon>
        <taxon>Bacillati</taxon>
        <taxon>Bacillota</taxon>
        <taxon>Clostridia</taxon>
        <taxon>Eubacteriales</taxon>
        <taxon>Clostridiaceae</taxon>
        <taxon>Clostridium</taxon>
    </lineage>
</organism>
<keyword evidence="2" id="KW-0489">Methyltransferase</keyword>
<sequence>MKFSIKQTQLYKFLNYCNEYNLEKTILDCGAGGANPPLYIFEKSGYKTYGIEISDSQLEKARNFSNQAGINLNISKGDMRKLSFEDQSLSYIYSYNSIFHMSKNDIQKSINEIKRVLKPGGLCCLNFLSLEDEGVGTGKELGNNEFLQMERGEEVIHSYFNIDEAESFFSDMKIIYKENRIIERLYEGKKIKQGYIDYILEKSK</sequence>
<protein>
    <submittedName>
        <fullName evidence="2">Class I SAM-dependent methyltransferase</fullName>
    </submittedName>
</protein>
<evidence type="ECO:0000259" key="1">
    <source>
        <dbReference type="Pfam" id="PF13649"/>
    </source>
</evidence>
<name>A0ABR8PR00_9CLOT</name>
<dbReference type="PANTHER" id="PTHR44068:SF11">
    <property type="entry name" value="GERANYL DIPHOSPHATE 2-C-METHYLTRANSFERASE"/>
    <property type="match status" value="1"/>
</dbReference>
<reference evidence="2 3" key="1">
    <citation type="submission" date="2020-08" db="EMBL/GenBank/DDBJ databases">
        <title>A Genomic Blueprint of the Chicken Gut Microbiome.</title>
        <authorList>
            <person name="Gilroy R."/>
            <person name="Ravi A."/>
            <person name="Getino M."/>
            <person name="Pursley I."/>
            <person name="Horton D.L."/>
            <person name="Alikhan N.-F."/>
            <person name="Baker D."/>
            <person name="Gharbi K."/>
            <person name="Hall N."/>
            <person name="Watson M."/>
            <person name="Adriaenssens E.M."/>
            <person name="Foster-Nyarko E."/>
            <person name="Jarju S."/>
            <person name="Secka A."/>
            <person name="Antonio M."/>
            <person name="Oren A."/>
            <person name="Chaudhuri R."/>
            <person name="La Ragione R.M."/>
            <person name="Hildebrand F."/>
            <person name="Pallen M.J."/>
        </authorList>
    </citation>
    <scope>NUCLEOTIDE SEQUENCE [LARGE SCALE GENOMIC DNA]</scope>
    <source>
        <strain evidence="2 3">Sa3CVN1</strain>
    </source>
</reference>
<evidence type="ECO:0000313" key="2">
    <source>
        <dbReference type="EMBL" id="MBD7910596.1"/>
    </source>
</evidence>
<dbReference type="InterPro" id="IPR041698">
    <property type="entry name" value="Methyltransf_25"/>
</dbReference>
<dbReference type="InterPro" id="IPR050447">
    <property type="entry name" value="Erg6_SMT_methyltransf"/>
</dbReference>
<dbReference type="Gene3D" id="3.40.50.150">
    <property type="entry name" value="Vaccinia Virus protein VP39"/>
    <property type="match status" value="1"/>
</dbReference>
<dbReference type="Pfam" id="PF13649">
    <property type="entry name" value="Methyltransf_25"/>
    <property type="match status" value="1"/>
</dbReference>
<evidence type="ECO:0000313" key="3">
    <source>
        <dbReference type="Proteomes" id="UP000627781"/>
    </source>
</evidence>
<comment type="caution">
    <text evidence="2">The sequence shown here is derived from an EMBL/GenBank/DDBJ whole genome shotgun (WGS) entry which is preliminary data.</text>
</comment>
<feature type="domain" description="Methyltransferase" evidence="1">
    <location>
        <begin position="26"/>
        <end position="121"/>
    </location>
</feature>